<dbReference type="AlphaFoldDB" id="A0A0V0GKC8"/>
<dbReference type="EMBL" id="GEDG01036540">
    <property type="protein sequence ID" value="JAP08644.1"/>
    <property type="molecule type" value="Transcribed_RNA"/>
</dbReference>
<accession>A0A0V0GKC8</accession>
<feature type="non-terminal residue" evidence="1">
    <location>
        <position position="81"/>
    </location>
</feature>
<sequence>MKYQCKVRFLKQMVNKVRKIMWISADEIFFMTQAHSLSLQLQTIPSLSYIPIPRSLTIFFPPKLRKCLSIYYLLQNIFIKF</sequence>
<evidence type="ECO:0000313" key="1">
    <source>
        <dbReference type="EMBL" id="JAP08644.1"/>
    </source>
</evidence>
<proteinExistence type="predicted"/>
<name>A0A0V0GKC8_SOLCH</name>
<reference evidence="1" key="1">
    <citation type="submission" date="2015-12" db="EMBL/GenBank/DDBJ databases">
        <title>Gene expression during late stages of embryo sac development: a critical building block for successful pollen-pistil interactions.</title>
        <authorList>
            <person name="Liu Y."/>
            <person name="Joly V."/>
            <person name="Sabar M."/>
            <person name="Matton D.P."/>
        </authorList>
    </citation>
    <scope>NUCLEOTIDE SEQUENCE</scope>
</reference>
<organism evidence="1">
    <name type="scientific">Solanum chacoense</name>
    <name type="common">Chaco potato</name>
    <dbReference type="NCBI Taxonomy" id="4108"/>
    <lineage>
        <taxon>Eukaryota</taxon>
        <taxon>Viridiplantae</taxon>
        <taxon>Streptophyta</taxon>
        <taxon>Embryophyta</taxon>
        <taxon>Tracheophyta</taxon>
        <taxon>Spermatophyta</taxon>
        <taxon>Magnoliopsida</taxon>
        <taxon>eudicotyledons</taxon>
        <taxon>Gunneridae</taxon>
        <taxon>Pentapetalae</taxon>
        <taxon>asterids</taxon>
        <taxon>lamiids</taxon>
        <taxon>Solanales</taxon>
        <taxon>Solanaceae</taxon>
        <taxon>Solanoideae</taxon>
        <taxon>Solaneae</taxon>
        <taxon>Solanum</taxon>
    </lineage>
</organism>
<protein>
    <submittedName>
        <fullName evidence="1">Putative ovule protein</fullName>
    </submittedName>
</protein>